<evidence type="ECO:0000259" key="2">
    <source>
        <dbReference type="PROSITE" id="PS50181"/>
    </source>
</evidence>
<dbReference type="EMBL" id="VDMD01000036">
    <property type="protein sequence ID" value="TRM58392.1"/>
    <property type="molecule type" value="Genomic_DNA"/>
</dbReference>
<organism evidence="3 4">
    <name type="scientific">Schizophyllum amplum</name>
    <dbReference type="NCBI Taxonomy" id="97359"/>
    <lineage>
        <taxon>Eukaryota</taxon>
        <taxon>Fungi</taxon>
        <taxon>Dikarya</taxon>
        <taxon>Basidiomycota</taxon>
        <taxon>Agaricomycotina</taxon>
        <taxon>Agaricomycetes</taxon>
        <taxon>Agaricomycetidae</taxon>
        <taxon>Agaricales</taxon>
        <taxon>Schizophyllaceae</taxon>
        <taxon>Schizophyllum</taxon>
    </lineage>
</organism>
<reference evidence="3 4" key="1">
    <citation type="journal article" date="2019" name="New Phytol.">
        <title>Comparative genomics reveals unique wood-decay strategies and fruiting body development in the Schizophyllaceae.</title>
        <authorList>
            <person name="Almasi E."/>
            <person name="Sahu N."/>
            <person name="Krizsan K."/>
            <person name="Balint B."/>
            <person name="Kovacs G.M."/>
            <person name="Kiss B."/>
            <person name="Cseklye J."/>
            <person name="Drula E."/>
            <person name="Henrissat B."/>
            <person name="Nagy I."/>
            <person name="Chovatia M."/>
            <person name="Adam C."/>
            <person name="LaButti K."/>
            <person name="Lipzen A."/>
            <person name="Riley R."/>
            <person name="Grigoriev I.V."/>
            <person name="Nagy L.G."/>
        </authorList>
    </citation>
    <scope>NUCLEOTIDE SEQUENCE [LARGE SCALE GENOMIC DNA]</scope>
    <source>
        <strain evidence="3 4">NL-1724</strain>
    </source>
</reference>
<dbReference type="AlphaFoldDB" id="A0A550C0R4"/>
<keyword evidence="4" id="KW-1185">Reference proteome</keyword>
<evidence type="ECO:0000313" key="4">
    <source>
        <dbReference type="Proteomes" id="UP000320762"/>
    </source>
</evidence>
<dbReference type="OrthoDB" id="2322499at2759"/>
<dbReference type="CDD" id="cd09917">
    <property type="entry name" value="F-box_SF"/>
    <property type="match status" value="1"/>
</dbReference>
<feature type="domain" description="F-box" evidence="2">
    <location>
        <begin position="53"/>
        <end position="102"/>
    </location>
</feature>
<dbReference type="InterPro" id="IPR001810">
    <property type="entry name" value="F-box_dom"/>
</dbReference>
<dbReference type="PROSITE" id="PS50181">
    <property type="entry name" value="FBOX"/>
    <property type="match status" value="1"/>
</dbReference>
<sequence length="596" mass="69427">MARKTRQPRNDDQEFIDREDDTAAEEAPPKPAKRRKTSRSDKPARGTRSRKRLTALFDFPLDVVYEIFSHLHPAHLLNVSRTNKALRGTLMQKSVRGVWRLSFEGVEDLPPVPDDLNEPQYARLLFDKSCMFCSAPNTSTVAWAARLRCCKRCLDSQFVSEGQLVNIAELERYDLHLTDILPTFMVTDRRGDEYSMYAWEQIQAFIDEYEKVWDDPEKSAVFLENKIALRFQKEQHGEALEEWEAMRQEMRSAELDDICLRRKIDIYAKLRDLGWEEEVKKSVFALEFHPLISKRQPLTERGWKKIQGDVVGYITDLRDERLRVERLATIKRRYAEFSGAYDDYLAAQPPDAVFPTVGNLVTLEHVRSAIEETPVEIEMSDEAYRKLVDDIPGSFYTEWREQADAQLLAVMTKALGGPIHKSDLYLASTFFCNHMTPRSSARHARAYPDVLGDPLIRDRFGVETFERTGYQPWSARYLEFSPPLRNIARDLIALADADPDSATHEEMLLKDPWFILDETAQEESMLMRWPNVVYYVTMSDSDFFACRLQEEEEAVARWELATLCWRPEFSDELVICTHCRMNFRESDELYEHLTYG</sequence>
<comment type="caution">
    <text evidence="3">The sequence shown here is derived from an EMBL/GenBank/DDBJ whole genome shotgun (WGS) entry which is preliminary data.</text>
</comment>
<evidence type="ECO:0000256" key="1">
    <source>
        <dbReference type="SAM" id="MobiDB-lite"/>
    </source>
</evidence>
<dbReference type="Proteomes" id="UP000320762">
    <property type="component" value="Unassembled WGS sequence"/>
</dbReference>
<gene>
    <name evidence="3" type="ORF">BD626DRAFT_550730</name>
</gene>
<accession>A0A550C0R4</accession>
<protein>
    <recommendedName>
        <fullName evidence="2">F-box domain-containing protein</fullName>
    </recommendedName>
</protein>
<dbReference type="SUPFAM" id="SSF81383">
    <property type="entry name" value="F-box domain"/>
    <property type="match status" value="1"/>
</dbReference>
<proteinExistence type="predicted"/>
<dbReference type="InterPro" id="IPR036047">
    <property type="entry name" value="F-box-like_dom_sf"/>
</dbReference>
<dbReference type="Pfam" id="PF00646">
    <property type="entry name" value="F-box"/>
    <property type="match status" value="1"/>
</dbReference>
<feature type="region of interest" description="Disordered" evidence="1">
    <location>
        <begin position="1"/>
        <end position="48"/>
    </location>
</feature>
<name>A0A550C0R4_9AGAR</name>
<dbReference type="STRING" id="97359.A0A550C0R4"/>
<evidence type="ECO:0000313" key="3">
    <source>
        <dbReference type="EMBL" id="TRM58392.1"/>
    </source>
</evidence>